<gene>
    <name evidence="2" type="ORF">PCOR1329_LOCUS55207</name>
</gene>
<evidence type="ECO:0000313" key="2">
    <source>
        <dbReference type="EMBL" id="CAK0868616.1"/>
    </source>
</evidence>
<evidence type="ECO:0000313" key="3">
    <source>
        <dbReference type="Proteomes" id="UP001189429"/>
    </source>
</evidence>
<feature type="region of interest" description="Disordered" evidence="1">
    <location>
        <begin position="24"/>
        <end position="55"/>
    </location>
</feature>
<comment type="caution">
    <text evidence="2">The sequence shown here is derived from an EMBL/GenBank/DDBJ whole genome shotgun (WGS) entry which is preliminary data.</text>
</comment>
<proteinExistence type="predicted"/>
<sequence>MTFADPKVPNGCVMLSSSLSSLSSGDHGLASEGPALTPAPAAGTPASSWDAPSCTRGRSAATSWAILPPTPSMSRFVASPLRLEPSASFCTIFSRSSVEAPSNGKMTAACSAGSGARPSEAWSCPSSPSSSTCCRCSCSRFFSASSTAACARASSSVAFFCAASASATLAAPALTLLARAWGAQRLGVVKLLYGGRQLLPEHARLLLSPDSLPLLGDGDVRLQGLDLGRQLSLTFAATPPPRGRRPWLRTQGHESLIVAAPACGAAPARPGQPAAPSRSCFCYQLPRMPMARRH</sequence>
<protein>
    <submittedName>
        <fullName evidence="2">Uncharacterized protein</fullName>
    </submittedName>
</protein>
<accession>A0ABN9VAW5</accession>
<reference evidence="2" key="1">
    <citation type="submission" date="2023-10" db="EMBL/GenBank/DDBJ databases">
        <authorList>
            <person name="Chen Y."/>
            <person name="Shah S."/>
            <person name="Dougan E. K."/>
            <person name="Thang M."/>
            <person name="Chan C."/>
        </authorList>
    </citation>
    <scope>NUCLEOTIDE SEQUENCE [LARGE SCALE GENOMIC DNA]</scope>
</reference>
<evidence type="ECO:0000256" key="1">
    <source>
        <dbReference type="SAM" id="MobiDB-lite"/>
    </source>
</evidence>
<name>A0ABN9VAW5_9DINO</name>
<dbReference type="EMBL" id="CAUYUJ010016763">
    <property type="protein sequence ID" value="CAK0868616.1"/>
    <property type="molecule type" value="Genomic_DNA"/>
</dbReference>
<organism evidence="2 3">
    <name type="scientific">Prorocentrum cordatum</name>
    <dbReference type="NCBI Taxonomy" id="2364126"/>
    <lineage>
        <taxon>Eukaryota</taxon>
        <taxon>Sar</taxon>
        <taxon>Alveolata</taxon>
        <taxon>Dinophyceae</taxon>
        <taxon>Prorocentrales</taxon>
        <taxon>Prorocentraceae</taxon>
        <taxon>Prorocentrum</taxon>
    </lineage>
</organism>
<keyword evidence="3" id="KW-1185">Reference proteome</keyword>
<feature type="compositionally biased region" description="Low complexity" evidence="1">
    <location>
        <begin position="33"/>
        <end position="46"/>
    </location>
</feature>
<dbReference type="Proteomes" id="UP001189429">
    <property type="component" value="Unassembled WGS sequence"/>
</dbReference>